<feature type="region of interest" description="Disordered" evidence="10">
    <location>
        <begin position="494"/>
        <end position="562"/>
    </location>
</feature>
<dbReference type="Pfam" id="PF24105">
    <property type="entry name" value="Beta-prop_CAF1B_HIR1"/>
    <property type="match status" value="1"/>
</dbReference>
<evidence type="ECO:0000313" key="13">
    <source>
        <dbReference type="Proteomes" id="UP001627154"/>
    </source>
</evidence>
<feature type="compositionally biased region" description="Basic and acidic residues" evidence="10">
    <location>
        <begin position="439"/>
        <end position="469"/>
    </location>
</feature>
<comment type="subcellular location">
    <subcellularLocation>
        <location evidence="1">Nucleus</location>
    </subcellularLocation>
</comment>
<keyword evidence="4" id="KW-0677">Repeat</keyword>
<organism evidence="12 13">
    <name type="scientific">Trichogramma kaykai</name>
    <dbReference type="NCBI Taxonomy" id="54128"/>
    <lineage>
        <taxon>Eukaryota</taxon>
        <taxon>Metazoa</taxon>
        <taxon>Ecdysozoa</taxon>
        <taxon>Arthropoda</taxon>
        <taxon>Hexapoda</taxon>
        <taxon>Insecta</taxon>
        <taxon>Pterygota</taxon>
        <taxon>Neoptera</taxon>
        <taxon>Endopterygota</taxon>
        <taxon>Hymenoptera</taxon>
        <taxon>Apocrita</taxon>
        <taxon>Proctotrupomorpha</taxon>
        <taxon>Chalcidoidea</taxon>
        <taxon>Trichogrammatidae</taxon>
        <taxon>Trichogramma</taxon>
    </lineage>
</organism>
<proteinExistence type="inferred from homology"/>
<dbReference type="PROSITE" id="PS50082">
    <property type="entry name" value="WD_REPEATS_2"/>
    <property type="match status" value="2"/>
</dbReference>
<name>A0ABD2XMY5_9HYME</name>
<dbReference type="AlphaFoldDB" id="A0ABD2XMY5"/>
<dbReference type="EMBL" id="JBJJXI010000019">
    <property type="protein sequence ID" value="KAL3406531.1"/>
    <property type="molecule type" value="Genomic_DNA"/>
</dbReference>
<protein>
    <recommendedName>
        <fullName evidence="11">CAF1B/HIR1 beta-propeller domain-containing protein</fullName>
    </recommendedName>
</protein>
<feature type="repeat" description="WD" evidence="9">
    <location>
        <begin position="125"/>
        <end position="166"/>
    </location>
</feature>
<keyword evidence="7" id="KW-0234">DNA repair</keyword>
<dbReference type="SUPFAM" id="SSF50978">
    <property type="entry name" value="WD40 repeat-like"/>
    <property type="match status" value="1"/>
</dbReference>
<keyword evidence="3 9" id="KW-0853">WD repeat</keyword>
<dbReference type="InterPro" id="IPR045145">
    <property type="entry name" value="PTHR15271"/>
</dbReference>
<keyword evidence="6" id="KW-0156">Chromatin regulator</keyword>
<dbReference type="Gene3D" id="2.130.10.10">
    <property type="entry name" value="YVTN repeat-like/Quinoprotein amine dehydrogenase"/>
    <property type="match status" value="2"/>
</dbReference>
<evidence type="ECO:0000313" key="12">
    <source>
        <dbReference type="EMBL" id="KAL3406531.1"/>
    </source>
</evidence>
<evidence type="ECO:0000259" key="11">
    <source>
        <dbReference type="Pfam" id="PF24105"/>
    </source>
</evidence>
<dbReference type="GO" id="GO:0005634">
    <property type="term" value="C:nucleus"/>
    <property type="evidence" value="ECO:0007669"/>
    <property type="project" value="UniProtKB-SubCell"/>
</dbReference>
<evidence type="ECO:0000256" key="8">
    <source>
        <dbReference type="ARBA" id="ARBA00023242"/>
    </source>
</evidence>
<evidence type="ECO:0000256" key="5">
    <source>
        <dbReference type="ARBA" id="ARBA00022763"/>
    </source>
</evidence>
<evidence type="ECO:0000256" key="1">
    <source>
        <dbReference type="ARBA" id="ARBA00004123"/>
    </source>
</evidence>
<dbReference type="InterPro" id="IPR015943">
    <property type="entry name" value="WD40/YVTN_repeat-like_dom_sf"/>
</dbReference>
<dbReference type="InterPro" id="IPR055410">
    <property type="entry name" value="Beta-prop_CAF1B_HIR1"/>
</dbReference>
<keyword evidence="5" id="KW-0227">DNA damage</keyword>
<accession>A0ABD2XMY5</accession>
<feature type="compositionally biased region" description="Basic and acidic residues" evidence="10">
    <location>
        <begin position="510"/>
        <end position="524"/>
    </location>
</feature>
<dbReference type="InterPro" id="IPR036322">
    <property type="entry name" value="WD40_repeat_dom_sf"/>
</dbReference>
<dbReference type="SMART" id="SM00320">
    <property type="entry name" value="WD40"/>
    <property type="match status" value="6"/>
</dbReference>
<feature type="domain" description="CAF1B/HIR1 beta-propeller" evidence="11">
    <location>
        <begin position="1"/>
        <end position="384"/>
    </location>
</feature>
<dbReference type="PANTHER" id="PTHR15271">
    <property type="entry name" value="CHROMATIN ASSEMBLY FACTOR 1 SUBUNIT B"/>
    <property type="match status" value="1"/>
</dbReference>
<keyword evidence="8" id="KW-0539">Nucleus</keyword>
<dbReference type="PANTHER" id="PTHR15271:SF4">
    <property type="entry name" value="CHROMATIN ASSEMBLY FACTOR 1 SUBUNIT B"/>
    <property type="match status" value="1"/>
</dbReference>
<evidence type="ECO:0000256" key="4">
    <source>
        <dbReference type="ARBA" id="ARBA00022737"/>
    </source>
</evidence>
<evidence type="ECO:0000256" key="7">
    <source>
        <dbReference type="ARBA" id="ARBA00023204"/>
    </source>
</evidence>
<dbReference type="PROSITE" id="PS00678">
    <property type="entry name" value="WD_REPEATS_1"/>
    <property type="match status" value="1"/>
</dbReference>
<dbReference type="GO" id="GO:0006281">
    <property type="term" value="P:DNA repair"/>
    <property type="evidence" value="ECO:0007669"/>
    <property type="project" value="UniProtKB-KW"/>
</dbReference>
<gene>
    <name evidence="12" type="ORF">TKK_001839</name>
</gene>
<keyword evidence="13" id="KW-1185">Reference proteome</keyword>
<comment type="similarity">
    <text evidence="2">Belongs to the WD repeat HIR1 family.</text>
</comment>
<feature type="compositionally biased region" description="Basic and acidic residues" evidence="10">
    <location>
        <begin position="494"/>
        <end position="503"/>
    </location>
</feature>
<reference evidence="12 13" key="1">
    <citation type="journal article" date="2024" name="bioRxiv">
        <title>A reference genome for Trichogramma kaykai: A tiny desert-dwelling parasitoid wasp with competing sex-ratio distorters.</title>
        <authorList>
            <person name="Culotta J."/>
            <person name="Lindsey A.R."/>
        </authorList>
    </citation>
    <scope>NUCLEOTIDE SEQUENCE [LARGE SCALE GENOMIC DNA]</scope>
    <source>
        <strain evidence="12 13">KSX58</strain>
    </source>
</reference>
<dbReference type="Proteomes" id="UP001627154">
    <property type="component" value="Unassembled WGS sequence"/>
</dbReference>
<evidence type="ECO:0000256" key="10">
    <source>
        <dbReference type="SAM" id="MobiDB-lite"/>
    </source>
</evidence>
<feature type="compositionally biased region" description="Basic residues" evidence="10">
    <location>
        <begin position="547"/>
        <end position="562"/>
    </location>
</feature>
<evidence type="ECO:0000256" key="6">
    <source>
        <dbReference type="ARBA" id="ARBA00022853"/>
    </source>
</evidence>
<evidence type="ECO:0000256" key="3">
    <source>
        <dbReference type="ARBA" id="ARBA00022574"/>
    </source>
</evidence>
<evidence type="ECO:0000256" key="9">
    <source>
        <dbReference type="PROSITE-ProRule" id="PRU00221"/>
    </source>
</evidence>
<dbReference type="InterPro" id="IPR019775">
    <property type="entry name" value="WD40_repeat_CS"/>
</dbReference>
<sequence length="562" mass="63034">MKCTIPEISWHNRVPVLSVDFQNGVHEKNEKQFWRLASGGCDSHVLVWHLTVGAEGEASVVCVADLERHQKTVNVVRFSPSGEILASGDDESVIILWKQREGSDNPILPQEDGDHSEQWNSWKVFRGHIEDIYDLCWSPDSATMASVSLDNSVIFWNIEKGKKICMVSDYHKGFPQGVAWDPLNKSVATLSSDRLLRLISVASKKTISRVSKSKIPTPPGNPLEGKIVRLFYDDTFKSFFRRLTYSPDGNLIIAPSGIIEPQEPSEKTTNSVVIFSSHDIKEPLAILPTHDEVSNAVKCCPTFFKLRENGPESYMKLPYRMVFAVATDNSVIIYDTQQDAPIAIISNIHYTRLTDLAWSSDGRVLVASSSDGYCSIVHFQAGELGEVYEMPSPVKPVPVKSDDKDDNKNKSTVPALAELDINAVDTDLLQNKIPFNKNQLKDETKTDQISDKDEPMDTDNDKENPKNNDNDDDFQLVLEDTVAETEKKVLCENVKKEVSKSETEEAPCINKKDDQKDSPTKSDKPPLPLTVRTPRRVELITLSSPKQKMKARAKAHREKNLE</sequence>
<evidence type="ECO:0000256" key="2">
    <source>
        <dbReference type="ARBA" id="ARBA00007306"/>
    </source>
</evidence>
<dbReference type="PROSITE" id="PS50294">
    <property type="entry name" value="WD_REPEATS_REGION"/>
    <property type="match status" value="2"/>
</dbReference>
<dbReference type="InterPro" id="IPR001680">
    <property type="entry name" value="WD40_rpt"/>
</dbReference>
<comment type="caution">
    <text evidence="12">The sequence shown here is derived from an EMBL/GenBank/DDBJ whole genome shotgun (WGS) entry which is preliminary data.</text>
</comment>
<feature type="region of interest" description="Disordered" evidence="10">
    <location>
        <begin position="439"/>
        <end position="473"/>
    </location>
</feature>
<feature type="repeat" description="WD" evidence="9">
    <location>
        <begin position="66"/>
        <end position="98"/>
    </location>
</feature>
<dbReference type="GO" id="GO:0006325">
    <property type="term" value="P:chromatin organization"/>
    <property type="evidence" value="ECO:0007669"/>
    <property type="project" value="UniProtKB-KW"/>
</dbReference>